<protein>
    <recommendedName>
        <fullName evidence="11">Cytochrome b-c1 complex subunit 8</fullName>
    </recommendedName>
    <alternativeName>
        <fullName evidence="11">Complex III subunit 8</fullName>
    </alternativeName>
</protein>
<evidence type="ECO:0000256" key="2">
    <source>
        <dbReference type="ARBA" id="ARBA00007668"/>
    </source>
</evidence>
<dbReference type="InterPro" id="IPR004205">
    <property type="entry name" value="Cyt_bc1_su8"/>
</dbReference>
<evidence type="ECO:0000256" key="1">
    <source>
        <dbReference type="ARBA" id="ARBA00004434"/>
    </source>
</evidence>
<dbReference type="GO" id="GO:0045275">
    <property type="term" value="C:respiratory chain complex III"/>
    <property type="evidence" value="ECO:0007669"/>
    <property type="project" value="UniProtKB-UniRule"/>
</dbReference>
<dbReference type="AlphaFoldDB" id="A0A7S0DC86"/>
<keyword evidence="10 11" id="KW-0472">Membrane</keyword>
<keyword evidence="6 11" id="KW-0999">Mitochondrion inner membrane</keyword>
<evidence type="ECO:0000256" key="11">
    <source>
        <dbReference type="RuleBase" id="RU368118"/>
    </source>
</evidence>
<evidence type="ECO:0000256" key="8">
    <source>
        <dbReference type="ARBA" id="ARBA00022989"/>
    </source>
</evidence>
<dbReference type="InterPro" id="IPR036642">
    <property type="entry name" value="Cyt_bc1_su8_sf"/>
</dbReference>
<dbReference type="GO" id="GO:0005743">
    <property type="term" value="C:mitochondrial inner membrane"/>
    <property type="evidence" value="ECO:0007669"/>
    <property type="project" value="UniProtKB-SubCell"/>
</dbReference>
<keyword evidence="8 11" id="KW-1133">Transmembrane helix</keyword>
<evidence type="ECO:0000256" key="7">
    <source>
        <dbReference type="ARBA" id="ARBA00022982"/>
    </source>
</evidence>
<keyword evidence="9 11" id="KW-0496">Mitochondrion</keyword>
<sequence>MGMHKVWGEKIDWATAMPIQWYDGDNKEPYKTEFDFKPKNQKYRHAGLGMHKVWGGVPRVNGEITHTLSPFRLKVVTPMLKKGPMNIVKSIIYNAPFVAPGVLIGGFVYYYGNWKYAQDALHHRD</sequence>
<keyword evidence="5 11" id="KW-0812">Transmembrane</keyword>
<evidence type="ECO:0000256" key="5">
    <source>
        <dbReference type="ARBA" id="ARBA00022692"/>
    </source>
</evidence>
<keyword evidence="3 11" id="KW-0813">Transport</keyword>
<evidence type="ECO:0000256" key="9">
    <source>
        <dbReference type="ARBA" id="ARBA00023128"/>
    </source>
</evidence>
<evidence type="ECO:0000256" key="10">
    <source>
        <dbReference type="ARBA" id="ARBA00023136"/>
    </source>
</evidence>
<evidence type="ECO:0000256" key="6">
    <source>
        <dbReference type="ARBA" id="ARBA00022792"/>
    </source>
</evidence>
<comment type="similarity">
    <text evidence="2 11">Belongs to the UQCRQ/QCR8 family.</text>
</comment>
<dbReference type="EMBL" id="HBEM01015001">
    <property type="protein sequence ID" value="CAD8450138.1"/>
    <property type="molecule type" value="Transcribed_RNA"/>
</dbReference>
<reference evidence="12" key="1">
    <citation type="submission" date="2021-01" db="EMBL/GenBank/DDBJ databases">
        <authorList>
            <person name="Corre E."/>
            <person name="Pelletier E."/>
            <person name="Niang G."/>
            <person name="Scheremetjew M."/>
            <person name="Finn R."/>
            <person name="Kale V."/>
            <person name="Holt S."/>
            <person name="Cochrane G."/>
            <person name="Meng A."/>
            <person name="Brown T."/>
            <person name="Cohen L."/>
        </authorList>
    </citation>
    <scope>NUCLEOTIDE SEQUENCE</scope>
    <source>
        <strain evidence="12">CCMP2058</strain>
    </source>
</reference>
<dbReference type="GO" id="GO:0006122">
    <property type="term" value="P:mitochondrial electron transport, ubiquinol to cytochrome c"/>
    <property type="evidence" value="ECO:0007669"/>
    <property type="project" value="UniProtKB-UniRule"/>
</dbReference>
<dbReference type="Pfam" id="PF02939">
    <property type="entry name" value="UcrQ"/>
    <property type="match status" value="1"/>
</dbReference>
<name>A0A7S0DC86_9EUKA</name>
<comment type="function">
    <text evidence="11">Component of the ubiquinol-cytochrome c oxidoreductase, a multisubunit transmembrane complex that is part of the mitochondrial electron transport chain which drives oxidative phosphorylation. The complex plays an important role in the uptake of multiple carbon sources present in different host niches.</text>
</comment>
<evidence type="ECO:0000256" key="4">
    <source>
        <dbReference type="ARBA" id="ARBA00022660"/>
    </source>
</evidence>
<comment type="subcellular location">
    <subcellularLocation>
        <location evidence="1 11">Mitochondrion inner membrane</location>
        <topology evidence="1 11">Single-pass membrane protein</topology>
    </subcellularLocation>
</comment>
<dbReference type="SUPFAM" id="SSF81508">
    <property type="entry name" value="Ubiquinone-binding protein QP-C of cytochrome bc1 complex (Ubiquinol-cytochrome c reductase)"/>
    <property type="match status" value="1"/>
</dbReference>
<dbReference type="Gene3D" id="1.20.5.210">
    <property type="entry name" value="Cytochrome b-c1 complex subunit 8"/>
    <property type="match status" value="1"/>
</dbReference>
<feature type="transmembrane region" description="Helical" evidence="11">
    <location>
        <begin position="91"/>
        <end position="111"/>
    </location>
</feature>
<evidence type="ECO:0000313" key="12">
    <source>
        <dbReference type="EMBL" id="CAD8450138.1"/>
    </source>
</evidence>
<keyword evidence="7 11" id="KW-0249">Electron transport</keyword>
<evidence type="ECO:0000256" key="3">
    <source>
        <dbReference type="ARBA" id="ARBA00022448"/>
    </source>
</evidence>
<proteinExistence type="inferred from homology"/>
<organism evidence="12">
    <name type="scientific">Amorphochlora amoebiformis</name>
    <dbReference type="NCBI Taxonomy" id="1561963"/>
    <lineage>
        <taxon>Eukaryota</taxon>
        <taxon>Sar</taxon>
        <taxon>Rhizaria</taxon>
        <taxon>Cercozoa</taxon>
        <taxon>Chlorarachniophyceae</taxon>
        <taxon>Amorphochlora</taxon>
    </lineage>
</organism>
<gene>
    <name evidence="12" type="ORF">LAMO00422_LOCUS10344</name>
</gene>
<accession>A0A7S0DC86</accession>
<keyword evidence="4 11" id="KW-0679">Respiratory chain</keyword>